<reference evidence="1 2" key="1">
    <citation type="journal article" date="2011" name="Proc. Natl. Acad. Sci. U.S.A.">
        <title>Comparative genomics of xylose-fermenting fungi for enhanced biofuel production.</title>
        <authorList>
            <person name="Wohlbach D.J."/>
            <person name="Kuo A."/>
            <person name="Sato T.K."/>
            <person name="Potts K.M."/>
            <person name="Salamov A.A."/>
            <person name="LaButti K.M."/>
            <person name="Sun H."/>
            <person name="Clum A."/>
            <person name="Pangilinan J.L."/>
            <person name="Lindquist E.A."/>
            <person name="Lucas S."/>
            <person name="Lapidus A."/>
            <person name="Jin M."/>
            <person name="Gunawan C."/>
            <person name="Balan V."/>
            <person name="Dale B.E."/>
            <person name="Jeffries T.W."/>
            <person name="Zinkel R."/>
            <person name="Barry K.W."/>
            <person name="Grigoriev I.V."/>
            <person name="Gasch A.P."/>
        </authorList>
    </citation>
    <scope>NUCLEOTIDE SEQUENCE [LARGE SCALE GENOMIC DNA]</scope>
    <source>
        <strain evidence="2">ATCC 10573 / BCRC 21748 / CBS 615 / JCM 9827 / NBRC 10315 / NRRL Y-1498 / VKM Y-70</strain>
    </source>
</reference>
<proteinExistence type="predicted"/>
<dbReference type="GeneID" id="18249864"/>
<sequence length="218" mass="25345">MEYKSPLEIDFDTASLDFKVEIAHFNFSETTQTPKKKISLLEKFRLLKEEYKQEKAKRPQKLDYDQKVRLSRARSIESWRNTIKAPTGKTNGSFSRMRSASFTFSRLHRSPISTTSQEDNTASFLSSGYTPDTPVSSFDSLEVSSSSRAGSPKSKVCQTLKPILKNKNMNFDQELEKVKKSDLINFDEFLRVFEEREISRLREHNLRSQCLQLPNYDY</sequence>
<protein>
    <submittedName>
        <fullName evidence="1">Uncharacterized protein</fullName>
    </submittedName>
</protein>
<dbReference type="RefSeq" id="XP_006687276.1">
    <property type="nucleotide sequence ID" value="XM_006687213.1"/>
</dbReference>
<accession>G3B6J3</accession>
<dbReference type="KEGG" id="cten:18249864"/>
<gene>
    <name evidence="1" type="ORF">CANTEDRAFT_135288</name>
</gene>
<dbReference type="HOGENOM" id="CLU_1266713_0_0_1"/>
<name>G3B6J3_CANTC</name>
<organism evidence="2">
    <name type="scientific">Candida tenuis (strain ATCC 10573 / BCRC 21748 / CBS 615 / JCM 9827 / NBRC 10315 / NRRL Y-1498 / VKM Y-70)</name>
    <name type="common">Yeast</name>
    <name type="synonym">Yamadazyma tenuis</name>
    <dbReference type="NCBI Taxonomy" id="590646"/>
    <lineage>
        <taxon>Eukaryota</taxon>
        <taxon>Fungi</taxon>
        <taxon>Dikarya</taxon>
        <taxon>Ascomycota</taxon>
        <taxon>Saccharomycotina</taxon>
        <taxon>Pichiomycetes</taxon>
        <taxon>Debaryomycetaceae</taxon>
        <taxon>Yamadazyma</taxon>
    </lineage>
</organism>
<keyword evidence="2" id="KW-1185">Reference proteome</keyword>
<evidence type="ECO:0000313" key="1">
    <source>
        <dbReference type="EMBL" id="EGV63483.1"/>
    </source>
</evidence>
<dbReference type="AlphaFoldDB" id="G3B6J3"/>
<dbReference type="EMBL" id="GL996524">
    <property type="protein sequence ID" value="EGV63483.1"/>
    <property type="molecule type" value="Genomic_DNA"/>
</dbReference>
<evidence type="ECO:0000313" key="2">
    <source>
        <dbReference type="Proteomes" id="UP000000707"/>
    </source>
</evidence>
<dbReference type="Proteomes" id="UP000000707">
    <property type="component" value="Unassembled WGS sequence"/>
</dbReference>